<reference evidence="1 2" key="1">
    <citation type="submission" date="2017-08" db="EMBL/GenBank/DDBJ databases">
        <title>Infants hospitalized years apart are colonized by the same room-sourced microbial strains.</title>
        <authorList>
            <person name="Brooks B."/>
            <person name="Olm M.R."/>
            <person name="Firek B.A."/>
            <person name="Baker R."/>
            <person name="Thomas B.C."/>
            <person name="Morowitz M.J."/>
            <person name="Banfield J.F."/>
        </authorList>
    </citation>
    <scope>NUCLEOTIDE SEQUENCE [LARGE SCALE GENOMIC DNA]</scope>
    <source>
        <strain evidence="1">S2_005_002_R2_33</strain>
    </source>
</reference>
<dbReference type="InterPro" id="IPR036806">
    <property type="entry name" value="YozE_SAM-like_sf"/>
</dbReference>
<evidence type="ECO:0000313" key="1">
    <source>
        <dbReference type="EMBL" id="PZQ52058.1"/>
    </source>
</evidence>
<proteinExistence type="predicted"/>
<gene>
    <name evidence="1" type="ORF">DI555_19815</name>
</gene>
<name>A0A2W5NHV2_9SPHN</name>
<evidence type="ECO:0000313" key="2">
    <source>
        <dbReference type="Proteomes" id="UP000249082"/>
    </source>
</evidence>
<accession>A0A2W5NHV2</accession>
<dbReference type="AlphaFoldDB" id="A0A2W5NHV2"/>
<dbReference type="Proteomes" id="UP000249082">
    <property type="component" value="Unassembled WGS sequence"/>
</dbReference>
<evidence type="ECO:0008006" key="3">
    <source>
        <dbReference type="Google" id="ProtNLM"/>
    </source>
</evidence>
<dbReference type="SUPFAM" id="SSF140652">
    <property type="entry name" value="YozE-like"/>
    <property type="match status" value="1"/>
</dbReference>
<comment type="caution">
    <text evidence="1">The sequence shown here is derived from an EMBL/GenBank/DDBJ whole genome shotgun (WGS) entry which is preliminary data.</text>
</comment>
<sequence length="77" mass="8391">MIIQEISAAAVIPFGTWLLAQQGRGGFIGGLADAAAGDRSFPRTGDIEDARKWLQRRMASGDDWEALDDAELDWLSL</sequence>
<dbReference type="EMBL" id="QFPX01000021">
    <property type="protein sequence ID" value="PZQ52058.1"/>
    <property type="molecule type" value="Genomic_DNA"/>
</dbReference>
<organism evidence="1 2">
    <name type="scientific">Novosphingobium pentaromativorans</name>
    <dbReference type="NCBI Taxonomy" id="205844"/>
    <lineage>
        <taxon>Bacteria</taxon>
        <taxon>Pseudomonadati</taxon>
        <taxon>Pseudomonadota</taxon>
        <taxon>Alphaproteobacteria</taxon>
        <taxon>Sphingomonadales</taxon>
        <taxon>Sphingomonadaceae</taxon>
        <taxon>Novosphingobium</taxon>
    </lineage>
</organism>
<protein>
    <recommendedName>
        <fullName evidence="3">YozE SAM-like domain-containing protein</fullName>
    </recommendedName>
</protein>